<reference evidence="1 2" key="1">
    <citation type="submission" date="2021-01" db="EMBL/GenBank/DDBJ databases">
        <title>Sequencing the genomes of 1000 actinobacteria strains.</title>
        <authorList>
            <person name="Klenk H.-P."/>
        </authorList>
    </citation>
    <scope>NUCLEOTIDE SEQUENCE [LARGE SCALE GENOMIC DNA]</scope>
    <source>
        <strain evidence="1 2">DSM 18239</strain>
    </source>
</reference>
<dbReference type="EMBL" id="JAFBBZ010000001">
    <property type="protein sequence ID" value="MBM7510225.1"/>
    <property type="molecule type" value="Genomic_DNA"/>
</dbReference>
<gene>
    <name evidence="1" type="ORF">JOE61_004039</name>
</gene>
<sequence length="356" mass="39328">MRSLTLYTPFFVPHIGGMERALYRITTALSRRSWIVHIDTSELTPPDIKHQAITRSGASLVEWADGVQRRTLRLDPEHGPILFASLGPGTGLQQLAAASEFRKRGGHSIWRTPTADHASRNLVEHPGKAASAFDRIVANGNASAVMTRSAVPGVPVSVVPNLLLDEEVKGHDEDLASPRRADLAWAGRVEARKQPEQLAACLNRAARKGLVVVAQPVPSFGNLTMYDQFCDSLDDRVRLLQPTNGMHRDIAVASVFLHLSTREGSPNSLLEAASRGQWIIASDIPECRELLQDYPAVAWLTNFHDFDHHLVAHLAREDSVDMRIGMVQRIRERHNEETVVGMWGAVLAQPELADRA</sequence>
<dbReference type="Gene3D" id="3.40.50.2000">
    <property type="entry name" value="Glycogen Phosphorylase B"/>
    <property type="match status" value="2"/>
</dbReference>
<protein>
    <submittedName>
        <fullName evidence="1">Glycosyltransferase involved in cell wall biosynthesis</fullName>
    </submittedName>
</protein>
<dbReference type="Pfam" id="PF13692">
    <property type="entry name" value="Glyco_trans_1_4"/>
    <property type="match status" value="1"/>
</dbReference>
<evidence type="ECO:0000313" key="1">
    <source>
        <dbReference type="EMBL" id="MBM7510225.1"/>
    </source>
</evidence>
<dbReference type="RefSeq" id="WP_193671146.1">
    <property type="nucleotide sequence ID" value="NZ_JACDTV010000028.1"/>
</dbReference>
<comment type="caution">
    <text evidence="1">The sequence shown here is derived from an EMBL/GenBank/DDBJ whole genome shotgun (WGS) entry which is preliminary data.</text>
</comment>
<accession>A0ABS2MGD2</accession>
<dbReference type="Proteomes" id="UP000732378">
    <property type="component" value="Unassembled WGS sequence"/>
</dbReference>
<organism evidence="1 2">
    <name type="scientific">Nocardioides salarius</name>
    <dbReference type="NCBI Taxonomy" id="374513"/>
    <lineage>
        <taxon>Bacteria</taxon>
        <taxon>Bacillati</taxon>
        <taxon>Actinomycetota</taxon>
        <taxon>Actinomycetes</taxon>
        <taxon>Propionibacteriales</taxon>
        <taxon>Nocardioidaceae</taxon>
        <taxon>Nocardioides</taxon>
    </lineage>
</organism>
<keyword evidence="2" id="KW-1185">Reference proteome</keyword>
<dbReference type="SUPFAM" id="SSF53756">
    <property type="entry name" value="UDP-Glycosyltransferase/glycogen phosphorylase"/>
    <property type="match status" value="1"/>
</dbReference>
<evidence type="ECO:0000313" key="2">
    <source>
        <dbReference type="Proteomes" id="UP000732378"/>
    </source>
</evidence>
<proteinExistence type="predicted"/>
<name>A0ABS2MGD2_9ACTN</name>